<dbReference type="PANTHER" id="PTHR13563">
    <property type="entry name" value="TRNA (GUANINE-9-) METHYLTRANSFERASE"/>
    <property type="match status" value="1"/>
</dbReference>
<evidence type="ECO:0000259" key="5">
    <source>
        <dbReference type="PROSITE" id="PS51675"/>
    </source>
</evidence>
<dbReference type="OrthoDB" id="5809081at2759"/>
<evidence type="ECO:0000256" key="4">
    <source>
        <dbReference type="SAM" id="MobiDB-lite"/>
    </source>
</evidence>
<protein>
    <submittedName>
        <fullName evidence="7">Protein C56G2.3</fullName>
    </submittedName>
</protein>
<dbReference type="PANTHER" id="PTHR13563:SF5">
    <property type="entry name" value="TRNA METHYLTRANSFERASE 10 HOMOLOG C"/>
    <property type="match status" value="1"/>
</dbReference>
<dbReference type="GO" id="GO:0032259">
    <property type="term" value="P:methylation"/>
    <property type="evidence" value="ECO:0007669"/>
    <property type="project" value="UniProtKB-KW"/>
</dbReference>
<keyword evidence="2" id="KW-0808">Transferase</keyword>
<sequence>PLFQEMRSLRAMLRPVWFQRRRWLSTSSSPSDDIEVKSFLPSEAFVKQFVKRPSHREKLTSLISELQIFLEMFGKDSLPQFTDSIWFTYFNTWLAEERCEFLNHLRLERKNRQLTDGGAEKEQISVINQRKYDNGEMVYAPGFNTLVELRGQDFRGVIDRMYGSRLLSLQRCEEELPKLIVDCRFLTEFSIAVQSTFVKQIQALHDSNWNSRLPFNITVANFRPDNQLAEIIKRHLLFHFGPPSSSDSFSRHPFAPTLTTKGIEYASGSPRSDIMYISWRATQFLPDEPPPNVRAVVLCASKDHQPWSSSVSAAVKDGIEAYRLPLERYVRFEKTTKHLPLSAVSSILRSYFRKDDIGESIRLAVELRNKNARPTDKTEQELFERYKAVVRDAVAKAKEEKPPIPRIKPEQKKPKKHRYTREERRKMREEQAMLSSQSS</sequence>
<dbReference type="GO" id="GO:0005654">
    <property type="term" value="C:nucleoplasm"/>
    <property type="evidence" value="ECO:0007669"/>
    <property type="project" value="TreeGrafter"/>
</dbReference>
<dbReference type="InterPro" id="IPR007356">
    <property type="entry name" value="tRNA_m1G_MeTrfase_euk"/>
</dbReference>
<dbReference type="Gene3D" id="3.40.1280.30">
    <property type="match status" value="1"/>
</dbReference>
<dbReference type="Proteomes" id="UP000025227">
    <property type="component" value="Unplaced"/>
</dbReference>
<proteinExistence type="predicted"/>
<dbReference type="InterPro" id="IPR038459">
    <property type="entry name" value="MT_TRM10-typ_sf"/>
</dbReference>
<reference evidence="7" key="1">
    <citation type="submission" date="2020-12" db="UniProtKB">
        <authorList>
            <consortium name="WormBaseParasite"/>
        </authorList>
    </citation>
    <scope>IDENTIFICATION</scope>
    <source>
        <strain evidence="7">MHco3</strain>
    </source>
</reference>
<feature type="compositionally biased region" description="Basic and acidic residues" evidence="4">
    <location>
        <begin position="420"/>
        <end position="431"/>
    </location>
</feature>
<keyword evidence="6" id="KW-1185">Reference proteome</keyword>
<evidence type="ECO:0000313" key="7">
    <source>
        <dbReference type="WBParaSite" id="HCON_00021360-00001"/>
    </source>
</evidence>
<dbReference type="GO" id="GO:0070131">
    <property type="term" value="P:positive regulation of mitochondrial translation"/>
    <property type="evidence" value="ECO:0007669"/>
    <property type="project" value="TreeGrafter"/>
</dbReference>
<dbReference type="GO" id="GO:0000049">
    <property type="term" value="F:tRNA binding"/>
    <property type="evidence" value="ECO:0007669"/>
    <property type="project" value="TreeGrafter"/>
</dbReference>
<feature type="compositionally biased region" description="Basic and acidic residues" evidence="4">
    <location>
        <begin position="394"/>
        <end position="412"/>
    </location>
</feature>
<dbReference type="GO" id="GO:0097745">
    <property type="term" value="P:mitochondrial tRNA 5'-end processing"/>
    <property type="evidence" value="ECO:0007669"/>
    <property type="project" value="TreeGrafter"/>
</dbReference>
<evidence type="ECO:0000313" key="6">
    <source>
        <dbReference type="Proteomes" id="UP000025227"/>
    </source>
</evidence>
<evidence type="ECO:0000256" key="2">
    <source>
        <dbReference type="ARBA" id="ARBA00022679"/>
    </source>
</evidence>
<keyword evidence="3" id="KW-0949">S-adenosyl-L-methionine</keyword>
<feature type="region of interest" description="Disordered" evidence="4">
    <location>
        <begin position="394"/>
        <end position="439"/>
    </location>
</feature>
<dbReference type="WBParaSite" id="HCON_00021360-00001">
    <property type="protein sequence ID" value="HCON_00021360-00001"/>
    <property type="gene ID" value="HCON_00021360"/>
</dbReference>
<organism evidence="6 7">
    <name type="scientific">Haemonchus contortus</name>
    <name type="common">Barber pole worm</name>
    <dbReference type="NCBI Taxonomy" id="6289"/>
    <lineage>
        <taxon>Eukaryota</taxon>
        <taxon>Metazoa</taxon>
        <taxon>Ecdysozoa</taxon>
        <taxon>Nematoda</taxon>
        <taxon>Chromadorea</taxon>
        <taxon>Rhabditida</taxon>
        <taxon>Rhabditina</taxon>
        <taxon>Rhabditomorpha</taxon>
        <taxon>Strongyloidea</taxon>
        <taxon>Trichostrongylidae</taxon>
        <taxon>Haemonchus</taxon>
    </lineage>
</organism>
<dbReference type="OMA" id="YKAFVLC"/>
<dbReference type="InterPro" id="IPR028564">
    <property type="entry name" value="MT_TRM10-typ"/>
</dbReference>
<feature type="domain" description="SAM-dependent MTase TRM10-type" evidence="5">
    <location>
        <begin position="162"/>
        <end position="372"/>
    </location>
</feature>
<evidence type="ECO:0000256" key="1">
    <source>
        <dbReference type="ARBA" id="ARBA00022603"/>
    </source>
</evidence>
<dbReference type="AlphaFoldDB" id="A0A7I4XYL9"/>
<dbReference type="GO" id="GO:0008168">
    <property type="term" value="F:methyltransferase activity"/>
    <property type="evidence" value="ECO:0007669"/>
    <property type="project" value="UniProtKB-KW"/>
</dbReference>
<dbReference type="GO" id="GO:0005739">
    <property type="term" value="C:mitochondrion"/>
    <property type="evidence" value="ECO:0007669"/>
    <property type="project" value="TreeGrafter"/>
</dbReference>
<dbReference type="PROSITE" id="PS51675">
    <property type="entry name" value="SAM_MT_TRM10"/>
    <property type="match status" value="1"/>
</dbReference>
<evidence type="ECO:0000256" key="3">
    <source>
        <dbReference type="ARBA" id="ARBA00022691"/>
    </source>
</evidence>
<keyword evidence="1" id="KW-0489">Methyltransferase</keyword>
<name>A0A7I4XYL9_HAECO</name>
<accession>A0A7I4XYL9</accession>